<sequence length="164" mass="16988">MPPPPTPASPPQMPNHNGATHTSHGDPLHDRHHLPSDPHLHGLRLALGSILAPKRPAMSRTASGSSSPAHHHPHSGTGTPSGSDGTPPPHSPATPHHTHLHPPPGAVHTHSPLIHAMGDGSVTPSPPPTPDALGPHATPAQRAEFLKTLQGKSAWDALIHGSWC</sequence>
<protein>
    <submittedName>
        <fullName evidence="1">Uncharacterized protein</fullName>
    </submittedName>
</protein>
<reference evidence="1" key="2">
    <citation type="journal article" date="2022" name="New Phytol.">
        <title>Evolutionary transition to the ectomycorrhizal habit in the genomes of a hyperdiverse lineage of mushroom-forming fungi.</title>
        <authorList>
            <person name="Looney B."/>
            <person name="Miyauchi S."/>
            <person name="Morin E."/>
            <person name="Drula E."/>
            <person name="Courty P.E."/>
            <person name="Kohler A."/>
            <person name="Kuo A."/>
            <person name="LaButti K."/>
            <person name="Pangilinan J."/>
            <person name="Lipzen A."/>
            <person name="Riley R."/>
            <person name="Andreopoulos W."/>
            <person name="He G."/>
            <person name="Johnson J."/>
            <person name="Nolan M."/>
            <person name="Tritt A."/>
            <person name="Barry K.W."/>
            <person name="Grigoriev I.V."/>
            <person name="Nagy L.G."/>
            <person name="Hibbett D."/>
            <person name="Henrissat B."/>
            <person name="Matheny P.B."/>
            <person name="Labbe J."/>
            <person name="Martin F.M."/>
        </authorList>
    </citation>
    <scope>NUCLEOTIDE SEQUENCE</scope>
    <source>
        <strain evidence="1">EC-137</strain>
    </source>
</reference>
<comment type="caution">
    <text evidence="1">The sequence shown here is derived from an EMBL/GenBank/DDBJ whole genome shotgun (WGS) entry which is preliminary data.</text>
</comment>
<proteinExistence type="predicted"/>
<dbReference type="EMBL" id="MU273579">
    <property type="protein sequence ID" value="KAI0031453.1"/>
    <property type="molecule type" value="Genomic_DNA"/>
</dbReference>
<keyword evidence="2" id="KW-1185">Reference proteome</keyword>
<reference evidence="1" key="1">
    <citation type="submission" date="2021-02" db="EMBL/GenBank/DDBJ databases">
        <authorList>
            <consortium name="DOE Joint Genome Institute"/>
            <person name="Ahrendt S."/>
            <person name="Looney B.P."/>
            <person name="Miyauchi S."/>
            <person name="Morin E."/>
            <person name="Drula E."/>
            <person name="Courty P.E."/>
            <person name="Chicoki N."/>
            <person name="Fauchery L."/>
            <person name="Kohler A."/>
            <person name="Kuo A."/>
            <person name="Labutti K."/>
            <person name="Pangilinan J."/>
            <person name="Lipzen A."/>
            <person name="Riley R."/>
            <person name="Andreopoulos W."/>
            <person name="He G."/>
            <person name="Johnson J."/>
            <person name="Barry K.W."/>
            <person name="Grigoriev I.V."/>
            <person name="Nagy L."/>
            <person name="Hibbett D."/>
            <person name="Henrissat B."/>
            <person name="Matheny P.B."/>
            <person name="Labbe J."/>
            <person name="Martin F."/>
        </authorList>
    </citation>
    <scope>NUCLEOTIDE SEQUENCE</scope>
    <source>
        <strain evidence="1">EC-137</strain>
    </source>
</reference>
<gene>
    <name evidence="1" type="ORF">K488DRAFT_86786</name>
</gene>
<name>A0ACB8QHY0_9AGAM</name>
<dbReference type="Proteomes" id="UP000814128">
    <property type="component" value="Unassembled WGS sequence"/>
</dbReference>
<organism evidence="1 2">
    <name type="scientific">Vararia minispora EC-137</name>
    <dbReference type="NCBI Taxonomy" id="1314806"/>
    <lineage>
        <taxon>Eukaryota</taxon>
        <taxon>Fungi</taxon>
        <taxon>Dikarya</taxon>
        <taxon>Basidiomycota</taxon>
        <taxon>Agaricomycotina</taxon>
        <taxon>Agaricomycetes</taxon>
        <taxon>Russulales</taxon>
        <taxon>Lachnocladiaceae</taxon>
        <taxon>Vararia</taxon>
    </lineage>
</organism>
<evidence type="ECO:0000313" key="1">
    <source>
        <dbReference type="EMBL" id="KAI0031453.1"/>
    </source>
</evidence>
<accession>A0ACB8QHY0</accession>
<evidence type="ECO:0000313" key="2">
    <source>
        <dbReference type="Proteomes" id="UP000814128"/>
    </source>
</evidence>